<dbReference type="PANTHER" id="PTHR42733">
    <property type="entry name" value="DJ-1 PROTEIN"/>
    <property type="match status" value="1"/>
</dbReference>
<dbReference type="InterPro" id="IPR029062">
    <property type="entry name" value="Class_I_gatase-like"/>
</dbReference>
<dbReference type="Pfam" id="PF01965">
    <property type="entry name" value="DJ-1_PfpI"/>
    <property type="match status" value="1"/>
</dbReference>
<dbReference type="AlphaFoldDB" id="A0A511DXE8"/>
<dbReference type="InterPro" id="IPR006286">
    <property type="entry name" value="C56_PfpI-like"/>
</dbReference>
<keyword evidence="4" id="KW-1185">Reference proteome</keyword>
<sequence>MRADNRFVDFVKGFLLKNKPIFAICHGPQLFIQTGLASALKLTAYNTVRFDLYYAGAQVLDEPVVIDQNHKLITSRTPEDLPEFNKKIKAALA</sequence>
<dbReference type="Gene3D" id="3.40.50.880">
    <property type="match status" value="1"/>
</dbReference>
<dbReference type="EMBL" id="BJVK01000092">
    <property type="protein sequence ID" value="GEL29520.1"/>
    <property type="molecule type" value="Genomic_DNA"/>
</dbReference>
<reference evidence="3" key="1">
    <citation type="submission" date="2019-07" db="EMBL/GenBank/DDBJ databases">
        <title>Whole genome shotgun sequence of Lactobacillus kefiri NBRC 15888.</title>
        <authorList>
            <person name="Hosoyama A."/>
            <person name="Uohara A."/>
            <person name="Ohji S."/>
            <person name="Ichikawa N."/>
        </authorList>
    </citation>
    <scope>NUCLEOTIDE SEQUENCE [LARGE SCALE GENOMIC DNA]</scope>
    <source>
        <strain evidence="3">NBRC 15888</strain>
    </source>
</reference>
<evidence type="ECO:0000313" key="3">
    <source>
        <dbReference type="EMBL" id="GEL29520.1"/>
    </source>
</evidence>
<evidence type="ECO:0000259" key="2">
    <source>
        <dbReference type="Pfam" id="PF01965"/>
    </source>
</evidence>
<feature type="domain" description="DJ-1/PfpI" evidence="2">
    <location>
        <begin position="2"/>
        <end position="88"/>
    </location>
</feature>
<gene>
    <name evidence="3" type="ORF">LKE01_23400</name>
</gene>
<proteinExistence type="inferred from homology"/>
<comment type="similarity">
    <text evidence="1">Belongs to the peptidase C56 family.</text>
</comment>
<comment type="caution">
    <text evidence="3">The sequence shown here is derived from an EMBL/GenBank/DDBJ whole genome shotgun (WGS) entry which is preliminary data.</text>
</comment>
<dbReference type="PANTHER" id="PTHR42733:SF2">
    <property type="entry name" value="DJ-1_THIJ_PFPI FAMILY PROTEIN"/>
    <property type="match status" value="1"/>
</dbReference>
<dbReference type="InterPro" id="IPR002818">
    <property type="entry name" value="DJ-1/PfpI"/>
</dbReference>
<name>A0A511DXE8_LENKE</name>
<organism evidence="3 4">
    <name type="scientific">Lentilactobacillus kefiri</name>
    <name type="common">Lactobacillus kefiri</name>
    <dbReference type="NCBI Taxonomy" id="33962"/>
    <lineage>
        <taxon>Bacteria</taxon>
        <taxon>Bacillati</taxon>
        <taxon>Bacillota</taxon>
        <taxon>Bacilli</taxon>
        <taxon>Lactobacillales</taxon>
        <taxon>Lactobacillaceae</taxon>
        <taxon>Lentilactobacillus</taxon>
    </lineage>
</organism>
<protein>
    <recommendedName>
        <fullName evidence="2">DJ-1/PfpI domain-containing protein</fullName>
    </recommendedName>
</protein>
<dbReference type="Proteomes" id="UP000321893">
    <property type="component" value="Unassembled WGS sequence"/>
</dbReference>
<dbReference type="SUPFAM" id="SSF52317">
    <property type="entry name" value="Class I glutamine amidotransferase-like"/>
    <property type="match status" value="1"/>
</dbReference>
<evidence type="ECO:0000313" key="4">
    <source>
        <dbReference type="Proteomes" id="UP000321893"/>
    </source>
</evidence>
<evidence type="ECO:0000256" key="1">
    <source>
        <dbReference type="ARBA" id="ARBA00008542"/>
    </source>
</evidence>
<accession>A0A511DXE8</accession>